<dbReference type="PANTHER" id="PTHR11699">
    <property type="entry name" value="ALDEHYDE DEHYDROGENASE-RELATED"/>
    <property type="match status" value="1"/>
</dbReference>
<dbReference type="OrthoDB" id="6342at2157"/>
<comment type="subunit">
    <text evidence="2">Homotetramer.</text>
</comment>
<feature type="domain" description="Aldehyde dehydrogenase" evidence="4">
    <location>
        <begin position="15"/>
        <end position="478"/>
    </location>
</feature>
<accession>A0A1H8UAT0</accession>
<dbReference type="Gene3D" id="3.40.605.10">
    <property type="entry name" value="Aldehyde Dehydrogenase, Chain A, domain 1"/>
    <property type="match status" value="1"/>
</dbReference>
<dbReference type="FunFam" id="3.40.309.10:FF:000012">
    <property type="entry name" value="Betaine aldehyde dehydrogenase"/>
    <property type="match status" value="1"/>
</dbReference>
<dbReference type="Pfam" id="PF00171">
    <property type="entry name" value="Aldedh"/>
    <property type="match status" value="1"/>
</dbReference>
<comment type="similarity">
    <text evidence="1">Belongs to the aldehyde dehydrogenase family.</text>
</comment>
<evidence type="ECO:0000256" key="3">
    <source>
        <dbReference type="ARBA" id="ARBA00023002"/>
    </source>
</evidence>
<dbReference type="InterPro" id="IPR016163">
    <property type="entry name" value="Ald_DH_C"/>
</dbReference>
<sequence>MRYDGPTQLYIDGEWTDAADGSTLETLDPATEETYATVACATAEDASRAVAAADAAAERGSEWRTTAPSDRGEFLRAMADEIEAMADEITLVESHDNGKTPFEAGLDVDMVVDTFRYYAGWTDKLTGETIPVPGDRLDYTLQEPLGVTAHIAPWNYPFQLAGRSLAPALACGNTAVLKPSNTTPLSALYYAKAAEAAGLPDGVLNVIPGTGSEVGSALVDEPAVDHVAFTGSTGVGKHIMSQAADNVTGVTLELGGKGPNIVFPDANLEAASKGVHYGIFMNCGQMCWAGSRLLVHEDVHDEVVDRVVQRAEATPLGSGIDDDGRMGPAVSESHRDDVLEYIQLGVDEGATVAAGGGVPEDTDQGYFIEPTVFTDVTNDMQIAREEIFGPVLSVIEFSEFEEALEIANDSPFGLSAGVWTNDINKAHAAASRLDYGMISVNEYPQTFPQTPFGGYKESGLGREQGTEAIKEYTQAKNVNVNLDLDAQ</sequence>
<keyword evidence="6" id="KW-1185">Reference proteome</keyword>
<evidence type="ECO:0000256" key="2">
    <source>
        <dbReference type="ARBA" id="ARBA00011881"/>
    </source>
</evidence>
<dbReference type="Gene3D" id="3.40.309.10">
    <property type="entry name" value="Aldehyde Dehydrogenase, Chain A, domain 2"/>
    <property type="match status" value="1"/>
</dbReference>
<dbReference type="InterPro" id="IPR016162">
    <property type="entry name" value="Ald_DH_N"/>
</dbReference>
<evidence type="ECO:0000259" key="4">
    <source>
        <dbReference type="Pfam" id="PF00171"/>
    </source>
</evidence>
<organism evidence="5 6">
    <name type="scientific">Halogranum amylolyticum</name>
    <dbReference type="NCBI Taxonomy" id="660520"/>
    <lineage>
        <taxon>Archaea</taxon>
        <taxon>Methanobacteriati</taxon>
        <taxon>Methanobacteriota</taxon>
        <taxon>Stenosarchaea group</taxon>
        <taxon>Halobacteria</taxon>
        <taxon>Halobacteriales</taxon>
        <taxon>Haloferacaceae</taxon>
    </lineage>
</organism>
<keyword evidence="3" id="KW-0560">Oxidoreductase</keyword>
<evidence type="ECO:0000313" key="6">
    <source>
        <dbReference type="Proteomes" id="UP000199126"/>
    </source>
</evidence>
<dbReference type="GO" id="GO:0016620">
    <property type="term" value="F:oxidoreductase activity, acting on the aldehyde or oxo group of donors, NAD or NADP as acceptor"/>
    <property type="evidence" value="ECO:0007669"/>
    <property type="project" value="InterPro"/>
</dbReference>
<dbReference type="SUPFAM" id="SSF53720">
    <property type="entry name" value="ALDH-like"/>
    <property type="match status" value="1"/>
</dbReference>
<name>A0A1H8UAT0_9EURY</name>
<dbReference type="FunFam" id="3.40.605.10:FF:000007">
    <property type="entry name" value="NAD/NADP-dependent betaine aldehyde dehydrogenase"/>
    <property type="match status" value="1"/>
</dbReference>
<evidence type="ECO:0000256" key="1">
    <source>
        <dbReference type="ARBA" id="ARBA00009986"/>
    </source>
</evidence>
<evidence type="ECO:0000313" key="5">
    <source>
        <dbReference type="EMBL" id="SEP00147.1"/>
    </source>
</evidence>
<dbReference type="EMBL" id="FODV01000010">
    <property type="protein sequence ID" value="SEP00147.1"/>
    <property type="molecule type" value="Genomic_DNA"/>
</dbReference>
<dbReference type="AlphaFoldDB" id="A0A1H8UAT0"/>
<dbReference type="RefSeq" id="WP_089825988.1">
    <property type="nucleotide sequence ID" value="NZ_FODV01000010.1"/>
</dbReference>
<gene>
    <name evidence="5" type="ORF">SAMN04487948_11055</name>
</gene>
<proteinExistence type="inferred from homology"/>
<reference evidence="6" key="1">
    <citation type="submission" date="2016-10" db="EMBL/GenBank/DDBJ databases">
        <authorList>
            <person name="Varghese N."/>
            <person name="Submissions S."/>
        </authorList>
    </citation>
    <scope>NUCLEOTIDE SEQUENCE [LARGE SCALE GENOMIC DNA]</scope>
    <source>
        <strain evidence="6">CGMCC 1.10121</strain>
    </source>
</reference>
<dbReference type="InterPro" id="IPR016161">
    <property type="entry name" value="Ald_DH/histidinol_DH"/>
</dbReference>
<protein>
    <submittedName>
        <fullName evidence="5">Aldehyde dehydrogenase (NAD+)</fullName>
    </submittedName>
</protein>
<dbReference type="InterPro" id="IPR015590">
    <property type="entry name" value="Aldehyde_DH_dom"/>
</dbReference>
<dbReference type="FunFam" id="3.40.605.10:FF:000026">
    <property type="entry name" value="Aldehyde dehydrogenase, putative"/>
    <property type="match status" value="1"/>
</dbReference>
<dbReference type="Proteomes" id="UP000199126">
    <property type="component" value="Unassembled WGS sequence"/>
</dbReference>